<proteinExistence type="inferred from homology"/>
<reference evidence="7" key="1">
    <citation type="journal article" date="2019" name="Int. J. Syst. Evol. Microbiol.">
        <title>The Global Catalogue of Microorganisms (GCM) 10K type strain sequencing project: providing services to taxonomists for standard genome sequencing and annotation.</title>
        <authorList>
            <consortium name="The Broad Institute Genomics Platform"/>
            <consortium name="The Broad Institute Genome Sequencing Center for Infectious Disease"/>
            <person name="Wu L."/>
            <person name="Ma J."/>
        </authorList>
    </citation>
    <scope>NUCLEOTIDE SEQUENCE [LARGE SCALE GENOMIC DNA]</scope>
    <source>
        <strain evidence="7">CGMCC 1.8957</strain>
    </source>
</reference>
<evidence type="ECO:0000259" key="4">
    <source>
        <dbReference type="Pfam" id="PF25973"/>
    </source>
</evidence>
<dbReference type="Gene3D" id="1.10.287.470">
    <property type="entry name" value="Helix hairpin bin"/>
    <property type="match status" value="1"/>
</dbReference>
<dbReference type="InterPro" id="IPR051909">
    <property type="entry name" value="MFP_Cation_Efflux"/>
</dbReference>
<feature type="domain" description="CzcB-like barrel-sandwich hybrid" evidence="4">
    <location>
        <begin position="91"/>
        <end position="229"/>
    </location>
</feature>
<dbReference type="PANTHER" id="PTHR30097:SF4">
    <property type="entry name" value="SLR6042 PROTEIN"/>
    <property type="match status" value="1"/>
</dbReference>
<dbReference type="NCBIfam" id="TIGR01730">
    <property type="entry name" value="RND_mfp"/>
    <property type="match status" value="1"/>
</dbReference>
<name>A0ABQ3LTS7_9SPHN</name>
<dbReference type="InterPro" id="IPR006143">
    <property type="entry name" value="RND_pump_MFP"/>
</dbReference>
<evidence type="ECO:0000259" key="5">
    <source>
        <dbReference type="Pfam" id="PF25975"/>
    </source>
</evidence>
<organism evidence="6 7">
    <name type="scientific">Sphingomonas glacialis</name>
    <dbReference type="NCBI Taxonomy" id="658225"/>
    <lineage>
        <taxon>Bacteria</taxon>
        <taxon>Pseudomonadati</taxon>
        <taxon>Pseudomonadota</taxon>
        <taxon>Alphaproteobacteria</taxon>
        <taxon>Sphingomonadales</taxon>
        <taxon>Sphingomonadaceae</taxon>
        <taxon>Sphingomonas</taxon>
    </lineage>
</organism>
<evidence type="ECO:0000256" key="2">
    <source>
        <dbReference type="ARBA" id="ARBA00022448"/>
    </source>
</evidence>
<comment type="similarity">
    <text evidence="1">Belongs to the membrane fusion protein (MFP) (TC 8.A.1) family.</text>
</comment>
<evidence type="ECO:0000259" key="3">
    <source>
        <dbReference type="Pfam" id="PF25954"/>
    </source>
</evidence>
<sequence length="386" mass="39028">MTDRNRLYTGAAVGLVAAAALGFGAARLTQSPAPAPAPIEKAAPAKPVGTLTITPQAIATSQITVAPAATGELDAAVLASATVEATPDAEAVLTARAPGTVTRIFARIGDPVRAGQTLALVESRDASQIVADRASASARVTLASKQLARERSLLAQGVSPRADFESAQANLSVAQADARRASAAAGAARVSADGRSVAIVSPVAGRVTSEAANLGQFVAAETELFRVADPRQLQITASVPLVDAGRVRAGDRVELTTTDGRTVEGRVRASTGVVDPQSRTSTVVITPTAGTSTLAPGQLVQARIFASGGAAKGGVMVPQDAVQTLGDRTVVFVRTAKGFKAQTVRVANRSAGMVSIADGLAAGTPIATTNAFLIKAELEKNEGGEE</sequence>
<dbReference type="SUPFAM" id="SSF111369">
    <property type="entry name" value="HlyD-like secretion proteins"/>
    <property type="match status" value="1"/>
</dbReference>
<dbReference type="EMBL" id="BNAQ01000011">
    <property type="protein sequence ID" value="GHH25929.1"/>
    <property type="molecule type" value="Genomic_DNA"/>
</dbReference>
<dbReference type="Gene3D" id="2.40.50.100">
    <property type="match status" value="1"/>
</dbReference>
<dbReference type="Proteomes" id="UP000652430">
    <property type="component" value="Unassembled WGS sequence"/>
</dbReference>
<evidence type="ECO:0000313" key="7">
    <source>
        <dbReference type="Proteomes" id="UP000652430"/>
    </source>
</evidence>
<gene>
    <name evidence="6" type="ORF">GCM10008023_39850</name>
</gene>
<dbReference type="Pfam" id="PF25975">
    <property type="entry name" value="CzcB_C"/>
    <property type="match status" value="1"/>
</dbReference>
<dbReference type="Gene3D" id="2.40.420.20">
    <property type="match status" value="1"/>
</dbReference>
<feature type="domain" description="CzcB-like C-terminal circularly permuted SH3-like" evidence="5">
    <location>
        <begin position="315"/>
        <end position="375"/>
    </location>
</feature>
<evidence type="ECO:0000256" key="1">
    <source>
        <dbReference type="ARBA" id="ARBA00009477"/>
    </source>
</evidence>
<dbReference type="PANTHER" id="PTHR30097">
    <property type="entry name" value="CATION EFFLUX SYSTEM PROTEIN CUSB"/>
    <property type="match status" value="1"/>
</dbReference>
<dbReference type="Pfam" id="PF25973">
    <property type="entry name" value="BSH_CzcB"/>
    <property type="match status" value="1"/>
</dbReference>
<dbReference type="Pfam" id="PF25954">
    <property type="entry name" value="Beta-barrel_RND_2"/>
    <property type="match status" value="1"/>
</dbReference>
<keyword evidence="7" id="KW-1185">Reference proteome</keyword>
<dbReference type="RefSeq" id="WP_189677746.1">
    <property type="nucleotide sequence ID" value="NZ_BNAQ01000011.1"/>
</dbReference>
<accession>A0ABQ3LTS7</accession>
<dbReference type="InterPro" id="IPR058649">
    <property type="entry name" value="CzcB_C"/>
</dbReference>
<evidence type="ECO:0000313" key="6">
    <source>
        <dbReference type="EMBL" id="GHH25929.1"/>
    </source>
</evidence>
<dbReference type="InterPro" id="IPR058647">
    <property type="entry name" value="BSH_CzcB-like"/>
</dbReference>
<comment type="caution">
    <text evidence="6">The sequence shown here is derived from an EMBL/GenBank/DDBJ whole genome shotgun (WGS) entry which is preliminary data.</text>
</comment>
<feature type="domain" description="CusB-like beta-barrel" evidence="3">
    <location>
        <begin position="235"/>
        <end position="304"/>
    </location>
</feature>
<protein>
    <submittedName>
        <fullName evidence="6">Metal transporter</fullName>
    </submittedName>
</protein>
<dbReference type="InterPro" id="IPR058792">
    <property type="entry name" value="Beta-barrel_RND_2"/>
</dbReference>
<dbReference type="Gene3D" id="2.40.30.170">
    <property type="match status" value="1"/>
</dbReference>
<keyword evidence="2" id="KW-0813">Transport</keyword>